<dbReference type="Pfam" id="PF05838">
    <property type="entry name" value="Glyco_hydro_108"/>
    <property type="match status" value="1"/>
</dbReference>
<dbReference type="Proteomes" id="UP000265750">
    <property type="component" value="Unassembled WGS sequence"/>
</dbReference>
<dbReference type="InterPro" id="IPR023346">
    <property type="entry name" value="Lysozyme-like_dom_sf"/>
</dbReference>
<evidence type="ECO:0000313" key="5">
    <source>
        <dbReference type="Proteomes" id="UP000265750"/>
    </source>
</evidence>
<keyword evidence="1" id="KW-1133">Transmembrane helix</keyword>
<feature type="domain" description="Peptidoglycan binding" evidence="3">
    <location>
        <begin position="99"/>
        <end position="166"/>
    </location>
</feature>
<evidence type="ECO:0000259" key="2">
    <source>
        <dbReference type="Pfam" id="PF05838"/>
    </source>
</evidence>
<dbReference type="SUPFAM" id="SSF53955">
    <property type="entry name" value="Lysozyme-like"/>
    <property type="match status" value="1"/>
</dbReference>
<dbReference type="AlphaFoldDB" id="A0A3A1WPE5"/>
<keyword evidence="5" id="KW-1185">Reference proteome</keyword>
<dbReference type="CDD" id="cd13926">
    <property type="entry name" value="N-acetylmuramidase_GH108"/>
    <property type="match status" value="1"/>
</dbReference>
<dbReference type="Pfam" id="PF09374">
    <property type="entry name" value="PG_binding_3"/>
    <property type="match status" value="1"/>
</dbReference>
<reference evidence="5" key="1">
    <citation type="submission" date="2018-09" db="EMBL/GenBank/DDBJ databases">
        <authorList>
            <person name="Tuo L."/>
        </authorList>
    </citation>
    <scope>NUCLEOTIDE SEQUENCE [LARGE SCALE GENOMIC DNA]</scope>
    <source>
        <strain evidence="5">M2BS4Y-1</strain>
    </source>
</reference>
<evidence type="ECO:0000313" key="4">
    <source>
        <dbReference type="EMBL" id="RIY03270.1"/>
    </source>
</evidence>
<protein>
    <submittedName>
        <fullName evidence="4">N-acetylmuramidase</fullName>
    </submittedName>
</protein>
<organism evidence="4 5">
    <name type="scientific">Aureimonas flava</name>
    <dbReference type="NCBI Taxonomy" id="2320271"/>
    <lineage>
        <taxon>Bacteria</taxon>
        <taxon>Pseudomonadati</taxon>
        <taxon>Pseudomonadota</taxon>
        <taxon>Alphaproteobacteria</taxon>
        <taxon>Hyphomicrobiales</taxon>
        <taxon>Aurantimonadaceae</taxon>
        <taxon>Aureimonas</taxon>
    </lineage>
</organism>
<feature type="transmembrane region" description="Helical" evidence="1">
    <location>
        <begin position="246"/>
        <end position="267"/>
    </location>
</feature>
<proteinExistence type="predicted"/>
<dbReference type="RefSeq" id="WP_119537928.1">
    <property type="nucleotide sequence ID" value="NZ_QYRN01000001.1"/>
</dbReference>
<keyword evidence="1" id="KW-0472">Membrane</keyword>
<feature type="domain" description="TtsA-like Glycoside hydrolase family 108" evidence="2">
    <location>
        <begin position="11"/>
        <end position="95"/>
    </location>
</feature>
<keyword evidence="1" id="KW-0812">Transmembrane</keyword>
<dbReference type="OrthoDB" id="9815229at2"/>
<evidence type="ECO:0000256" key="1">
    <source>
        <dbReference type="SAM" id="Phobius"/>
    </source>
</evidence>
<dbReference type="InterPro" id="IPR008565">
    <property type="entry name" value="TtsA-like_GH18_dom"/>
</dbReference>
<dbReference type="EMBL" id="QYRN01000001">
    <property type="protein sequence ID" value="RIY03270.1"/>
    <property type="molecule type" value="Genomic_DNA"/>
</dbReference>
<gene>
    <name evidence="4" type="ORF">D3218_00395</name>
</gene>
<dbReference type="InterPro" id="IPR018537">
    <property type="entry name" value="Peptidoglycan-bd_3"/>
</dbReference>
<sequence length="287" mass="30497">MVAANYVPSLARVLVHEGGYANHPKDPGGATMRGVTQRVYDAFRARAKLPARPVRQIGNDELEAIYRDQYAEAVRFDALPIGLDYVQFDGAVHSGPSQATKWLQRALRELGLYAGKIDGIPGNGTLNGVRLVNDVDALIARICDIRKAFLRALKTYSTFGKGWMRRVDQVGDAGQDWADGSVPADRNLTYEPGMERKALVADAALPAAPVSAPTVGAGGGGMAVVIEAARQQIQPFAGASSFIDNVLVGLTVGGAIVALGGVAWGLWAQARRARLARVLDLETPVPA</sequence>
<comment type="caution">
    <text evidence="4">The sequence shown here is derived from an EMBL/GenBank/DDBJ whole genome shotgun (WGS) entry which is preliminary data.</text>
</comment>
<dbReference type="Gene3D" id="1.20.141.10">
    <property type="entry name" value="Chitosanase, subunit A, domain 1"/>
    <property type="match status" value="1"/>
</dbReference>
<evidence type="ECO:0000259" key="3">
    <source>
        <dbReference type="Pfam" id="PF09374"/>
    </source>
</evidence>
<accession>A0A3A1WPE5</accession>
<name>A0A3A1WPE5_9HYPH</name>